<dbReference type="EMBL" id="CP012752">
    <property type="protein sequence ID" value="ALG13778.1"/>
    <property type="molecule type" value="Genomic_DNA"/>
</dbReference>
<dbReference type="InterPro" id="IPR051821">
    <property type="entry name" value="Asp/Asn_beta-hydroxylase"/>
</dbReference>
<dbReference type="Proteomes" id="UP000063699">
    <property type="component" value="Chromosome"/>
</dbReference>
<evidence type="ECO:0000256" key="2">
    <source>
        <dbReference type="ARBA" id="ARBA00022964"/>
    </source>
</evidence>
<sequence>MFFSILEPREIDSGARGAVRAYLRYYLGLKVPDEAPPSIRVKDEWHTWQENESVLFDDSWNHEVVNDSTGERIVLIVDVLRPMPLPLSVVNKGVALAARYVYGRKVLERAAQAREQPAEPTA</sequence>
<dbReference type="GO" id="GO:0051213">
    <property type="term" value="F:dioxygenase activity"/>
    <property type="evidence" value="ECO:0007669"/>
    <property type="project" value="UniProtKB-KW"/>
</dbReference>
<dbReference type="PANTHER" id="PTHR46332">
    <property type="entry name" value="ASPARTATE BETA-HYDROXYLASE DOMAIN-CONTAINING PROTEIN 2"/>
    <property type="match status" value="1"/>
</dbReference>
<keyword evidence="6" id="KW-1185">Reference proteome</keyword>
<keyword evidence="3" id="KW-0560">Oxidoreductase</keyword>
<evidence type="ECO:0000313" key="6">
    <source>
        <dbReference type="Proteomes" id="UP000063699"/>
    </source>
</evidence>
<dbReference type="InterPro" id="IPR027443">
    <property type="entry name" value="IPNS-like_sf"/>
</dbReference>
<organism evidence="5 6">
    <name type="scientific">Kibdelosporangium phytohabitans</name>
    <dbReference type="NCBI Taxonomy" id="860235"/>
    <lineage>
        <taxon>Bacteria</taxon>
        <taxon>Bacillati</taxon>
        <taxon>Actinomycetota</taxon>
        <taxon>Actinomycetes</taxon>
        <taxon>Pseudonocardiales</taxon>
        <taxon>Pseudonocardiaceae</taxon>
        <taxon>Kibdelosporangium</taxon>
    </lineage>
</organism>
<proteinExistence type="inferred from homology"/>
<dbReference type="InterPro" id="IPR007803">
    <property type="entry name" value="Asp/Arg/Pro-Hydrxlase"/>
</dbReference>
<dbReference type="KEGG" id="kphy:AOZ06_49130"/>
<protein>
    <recommendedName>
        <fullName evidence="4">Aspartyl/asparaginy/proline hydroxylase domain-containing protein</fullName>
    </recommendedName>
</protein>
<comment type="similarity">
    <text evidence="1">Belongs to the aspartyl/asparaginyl beta-hydroxylase family.</text>
</comment>
<dbReference type="STRING" id="860235.AOZ06_49130"/>
<name>A0A0N9IBS3_9PSEU</name>
<dbReference type="Pfam" id="PF05118">
    <property type="entry name" value="Asp_Arg_Hydrox"/>
    <property type="match status" value="1"/>
</dbReference>
<evidence type="ECO:0000259" key="4">
    <source>
        <dbReference type="Pfam" id="PF05118"/>
    </source>
</evidence>
<keyword evidence="2" id="KW-0223">Dioxygenase</keyword>
<dbReference type="PANTHER" id="PTHR46332:SF5">
    <property type="entry name" value="ASPARTATE BETA-HYDROXYLASE DOMAIN CONTAINING 2"/>
    <property type="match status" value="1"/>
</dbReference>
<reference evidence="5 6" key="1">
    <citation type="submission" date="2015-07" db="EMBL/GenBank/DDBJ databases">
        <title>Genome sequencing of Kibdelosporangium phytohabitans.</title>
        <authorList>
            <person name="Qin S."/>
            <person name="Xing K."/>
        </authorList>
    </citation>
    <scope>NUCLEOTIDE SEQUENCE [LARGE SCALE GENOMIC DNA]</scope>
    <source>
        <strain evidence="5 6">KLBMP1111</strain>
    </source>
</reference>
<feature type="domain" description="Aspartyl/asparaginy/proline hydroxylase" evidence="4">
    <location>
        <begin position="2"/>
        <end position="82"/>
    </location>
</feature>
<gene>
    <name evidence="5" type="ORF">AOZ06_49130</name>
</gene>
<dbReference type="SUPFAM" id="SSF51197">
    <property type="entry name" value="Clavaminate synthase-like"/>
    <property type="match status" value="1"/>
</dbReference>
<evidence type="ECO:0000256" key="1">
    <source>
        <dbReference type="ARBA" id="ARBA00007730"/>
    </source>
</evidence>
<evidence type="ECO:0000313" key="5">
    <source>
        <dbReference type="EMBL" id="ALG13778.1"/>
    </source>
</evidence>
<dbReference type="AlphaFoldDB" id="A0A0N9IBS3"/>
<evidence type="ECO:0000256" key="3">
    <source>
        <dbReference type="ARBA" id="ARBA00023002"/>
    </source>
</evidence>
<dbReference type="Gene3D" id="2.60.120.330">
    <property type="entry name" value="B-lactam Antibiotic, Isopenicillin N Synthase, Chain"/>
    <property type="match status" value="1"/>
</dbReference>
<accession>A0A0N9IBS3</accession>